<feature type="transmembrane region" description="Helical" evidence="6">
    <location>
        <begin position="307"/>
        <end position="329"/>
    </location>
</feature>
<dbReference type="InterPro" id="IPR011701">
    <property type="entry name" value="MFS"/>
</dbReference>
<evidence type="ECO:0000313" key="10">
    <source>
        <dbReference type="Proteomes" id="UP000198784"/>
    </source>
</evidence>
<feature type="transmembrane region" description="Helical" evidence="6">
    <location>
        <begin position="159"/>
        <end position="181"/>
    </location>
</feature>
<accession>A0A1I5K9Z8</accession>
<feature type="transmembrane region" description="Helical" evidence="6">
    <location>
        <begin position="209"/>
        <end position="230"/>
    </location>
</feature>
<evidence type="ECO:0000256" key="7">
    <source>
        <dbReference type="SAM" id="SignalP"/>
    </source>
</evidence>
<dbReference type="STRING" id="289003.SAMN05216190_101106"/>
<evidence type="ECO:0000313" key="9">
    <source>
        <dbReference type="EMBL" id="SFO81573.1"/>
    </source>
</evidence>
<feature type="transmembrane region" description="Helical" evidence="6">
    <location>
        <begin position="341"/>
        <end position="361"/>
    </location>
</feature>
<feature type="chain" id="PRO_5011773853" evidence="7">
    <location>
        <begin position="31"/>
        <end position="404"/>
    </location>
</feature>
<dbReference type="PROSITE" id="PS50850">
    <property type="entry name" value="MFS"/>
    <property type="match status" value="1"/>
</dbReference>
<dbReference type="EMBL" id="FOWX01000001">
    <property type="protein sequence ID" value="SFO81573.1"/>
    <property type="molecule type" value="Genomic_DNA"/>
</dbReference>
<dbReference type="PANTHER" id="PTHR43124:SF3">
    <property type="entry name" value="CHLORAMPHENICOL EFFLUX PUMP RV0191"/>
    <property type="match status" value="1"/>
</dbReference>
<dbReference type="Gene3D" id="1.20.1720.10">
    <property type="entry name" value="Multidrug resistance protein D"/>
    <property type="match status" value="1"/>
</dbReference>
<keyword evidence="5 6" id="KW-0472">Membrane</keyword>
<dbReference type="Pfam" id="PF07690">
    <property type="entry name" value="MFS_1"/>
    <property type="match status" value="1"/>
</dbReference>
<evidence type="ECO:0000256" key="4">
    <source>
        <dbReference type="ARBA" id="ARBA00022989"/>
    </source>
</evidence>
<feature type="transmembrane region" description="Helical" evidence="6">
    <location>
        <begin position="72"/>
        <end position="92"/>
    </location>
</feature>
<reference evidence="10" key="1">
    <citation type="submission" date="2016-10" db="EMBL/GenBank/DDBJ databases">
        <authorList>
            <person name="Varghese N."/>
            <person name="Submissions S."/>
        </authorList>
    </citation>
    <scope>NUCLEOTIDE SEQUENCE [LARGE SCALE GENOMIC DNA]</scope>
    <source>
        <strain evidence="10">DSM 17834</strain>
    </source>
</reference>
<dbReference type="InterPro" id="IPR050189">
    <property type="entry name" value="MFS_Efflux_Transporters"/>
</dbReference>
<evidence type="ECO:0000259" key="8">
    <source>
        <dbReference type="PROSITE" id="PS50850"/>
    </source>
</evidence>
<feature type="domain" description="Major facilitator superfamily (MFS) profile" evidence="8">
    <location>
        <begin position="4"/>
        <end position="392"/>
    </location>
</feature>
<feature type="signal peptide" evidence="7">
    <location>
        <begin position="1"/>
        <end position="30"/>
    </location>
</feature>
<organism evidence="9 10">
    <name type="scientific">Pseudomonas borbori</name>
    <dbReference type="NCBI Taxonomy" id="289003"/>
    <lineage>
        <taxon>Bacteria</taxon>
        <taxon>Pseudomonadati</taxon>
        <taxon>Pseudomonadota</taxon>
        <taxon>Gammaproteobacteria</taxon>
        <taxon>Pseudomonadales</taxon>
        <taxon>Pseudomonadaceae</taxon>
        <taxon>Pseudomonas</taxon>
    </lineage>
</organism>
<name>A0A1I5K9Z8_9PSED</name>
<feature type="transmembrane region" description="Helical" evidence="6">
    <location>
        <begin position="242"/>
        <end position="265"/>
    </location>
</feature>
<dbReference type="InterPro" id="IPR020846">
    <property type="entry name" value="MFS_dom"/>
</dbReference>
<evidence type="ECO:0000256" key="2">
    <source>
        <dbReference type="ARBA" id="ARBA00022475"/>
    </source>
</evidence>
<keyword evidence="4 6" id="KW-1133">Transmembrane helix</keyword>
<keyword evidence="10" id="KW-1185">Reference proteome</keyword>
<dbReference type="CDD" id="cd17320">
    <property type="entry name" value="MFS_MdfA_MDR_like"/>
    <property type="match status" value="1"/>
</dbReference>
<evidence type="ECO:0000256" key="6">
    <source>
        <dbReference type="SAM" id="Phobius"/>
    </source>
</evidence>
<protein>
    <submittedName>
        <fullName evidence="9">MFS transporter, DHA1 family, bicyclomycin/chloramphenicol resistance protein</fullName>
    </submittedName>
</protein>
<gene>
    <name evidence="9" type="ORF">SAMN05216190_101106</name>
</gene>
<comment type="subcellular location">
    <subcellularLocation>
        <location evidence="1">Cell membrane</location>
        <topology evidence="1">Multi-pass membrane protein</topology>
    </subcellularLocation>
</comment>
<keyword evidence="2" id="KW-1003">Cell membrane</keyword>
<feature type="transmembrane region" description="Helical" evidence="6">
    <location>
        <begin position="98"/>
        <end position="119"/>
    </location>
</feature>
<dbReference type="AlphaFoldDB" id="A0A1I5K9Z8"/>
<evidence type="ECO:0000256" key="3">
    <source>
        <dbReference type="ARBA" id="ARBA00022692"/>
    </source>
</evidence>
<dbReference type="InterPro" id="IPR036259">
    <property type="entry name" value="MFS_trans_sf"/>
</dbReference>
<evidence type="ECO:0000256" key="1">
    <source>
        <dbReference type="ARBA" id="ARBA00004651"/>
    </source>
</evidence>
<dbReference type="RefSeq" id="WP_090496714.1">
    <property type="nucleotide sequence ID" value="NZ_FOWX01000001.1"/>
</dbReference>
<feature type="transmembrane region" description="Helical" evidence="6">
    <location>
        <begin position="131"/>
        <end position="153"/>
    </location>
</feature>
<dbReference type="GO" id="GO:0022857">
    <property type="term" value="F:transmembrane transporter activity"/>
    <property type="evidence" value="ECO:0007669"/>
    <property type="project" value="InterPro"/>
</dbReference>
<sequence length="404" mass="43408">MRNSYLFVLLVASLASMGQFAIATYMPAFAAIAEELAATPVQVQQTLTAYLLPFALALFWHGAIADAIGRRGFLLFGLGLFFGASLLCMLAPSIEWLFAGRALQGLSAGIGMVVGRVMIRDRFDGVHAQRQMALVAIGFSLAPAIAPLCGGWLLPWFGWRGIFAFLALLSALLLFGCWRHLAETLPFDKRQSLHPLALSRAFAEQLRDAPFVLICLTNAGANAAIYLYVLSAPTFVIEHLGLGAQSFAWLFLPIVGGLLAGAFAAHRVAGRMSAARGVLLGSAVMLFATLLNIGLCLWLPSHVPWPLLALPIFALGLMLTQPGLQLLALDRFPERRGLASSGFITVHQLVTALSSALLVPLLQDSTLSLALGMAALQYLALLAFWLAQRNAVARSDTSHQEQNT</sequence>
<proteinExistence type="predicted"/>
<evidence type="ECO:0000256" key="5">
    <source>
        <dbReference type="ARBA" id="ARBA00023136"/>
    </source>
</evidence>
<dbReference type="Proteomes" id="UP000198784">
    <property type="component" value="Unassembled WGS sequence"/>
</dbReference>
<dbReference type="GO" id="GO:0005886">
    <property type="term" value="C:plasma membrane"/>
    <property type="evidence" value="ECO:0007669"/>
    <property type="project" value="UniProtKB-SubCell"/>
</dbReference>
<dbReference type="OrthoDB" id="9814303at2"/>
<feature type="transmembrane region" description="Helical" evidence="6">
    <location>
        <begin position="43"/>
        <end position="60"/>
    </location>
</feature>
<feature type="transmembrane region" description="Helical" evidence="6">
    <location>
        <begin position="277"/>
        <end position="301"/>
    </location>
</feature>
<feature type="transmembrane region" description="Helical" evidence="6">
    <location>
        <begin position="367"/>
        <end position="387"/>
    </location>
</feature>
<dbReference type="PANTHER" id="PTHR43124">
    <property type="entry name" value="PURINE EFFLUX PUMP PBUE"/>
    <property type="match status" value="1"/>
</dbReference>
<keyword evidence="3 6" id="KW-0812">Transmembrane</keyword>
<keyword evidence="7" id="KW-0732">Signal</keyword>
<dbReference type="SUPFAM" id="SSF103473">
    <property type="entry name" value="MFS general substrate transporter"/>
    <property type="match status" value="1"/>
</dbReference>